<dbReference type="AlphaFoldDB" id="A0A086KAV6"/>
<name>A0A086KAV6_TOXGO</name>
<feature type="compositionally biased region" description="Basic and acidic residues" evidence="1">
    <location>
        <begin position="226"/>
        <end position="313"/>
    </location>
</feature>
<evidence type="ECO:0000313" key="3">
    <source>
        <dbReference type="Proteomes" id="UP000028838"/>
    </source>
</evidence>
<feature type="compositionally biased region" description="Basic and acidic residues" evidence="1">
    <location>
        <begin position="375"/>
        <end position="387"/>
    </location>
</feature>
<feature type="compositionally biased region" description="Polar residues" evidence="1">
    <location>
        <begin position="388"/>
        <end position="400"/>
    </location>
</feature>
<feature type="non-terminal residue" evidence="2">
    <location>
        <position position="1"/>
    </location>
</feature>
<dbReference type="Proteomes" id="UP000028838">
    <property type="component" value="Unassembled WGS sequence"/>
</dbReference>
<feature type="region of interest" description="Disordered" evidence="1">
    <location>
        <begin position="355"/>
        <end position="400"/>
    </location>
</feature>
<dbReference type="EMBL" id="AEYH02002241">
    <property type="protein sequence ID" value="KFG41524.1"/>
    <property type="molecule type" value="Genomic_DNA"/>
</dbReference>
<protein>
    <submittedName>
        <fullName evidence="2">Uncharacterized protein</fullName>
    </submittedName>
</protein>
<evidence type="ECO:0000256" key="1">
    <source>
        <dbReference type="SAM" id="MobiDB-lite"/>
    </source>
</evidence>
<accession>A0A086KAV6</accession>
<proteinExistence type="predicted"/>
<organism evidence="2 3">
    <name type="scientific">Toxoplasma gondii FOU</name>
    <dbReference type="NCBI Taxonomy" id="943167"/>
    <lineage>
        <taxon>Eukaryota</taxon>
        <taxon>Sar</taxon>
        <taxon>Alveolata</taxon>
        <taxon>Apicomplexa</taxon>
        <taxon>Conoidasida</taxon>
        <taxon>Coccidia</taxon>
        <taxon>Eucoccidiorida</taxon>
        <taxon>Eimeriorina</taxon>
        <taxon>Sarcocystidae</taxon>
        <taxon>Toxoplasma</taxon>
    </lineage>
</organism>
<feature type="region of interest" description="Disordered" evidence="1">
    <location>
        <begin position="214"/>
        <end position="313"/>
    </location>
</feature>
<evidence type="ECO:0000313" key="2">
    <source>
        <dbReference type="EMBL" id="KFG41524.1"/>
    </source>
</evidence>
<comment type="caution">
    <text evidence="2">The sequence shown here is derived from an EMBL/GenBank/DDBJ whole genome shotgun (WGS) entry which is preliminary data.</text>
</comment>
<feature type="compositionally biased region" description="Basic and acidic residues" evidence="1">
    <location>
        <begin position="356"/>
        <end position="368"/>
    </location>
</feature>
<sequence>YRDFVDAAAAADDSTFASFSELPGLVSSASLASAFGKATLGSEVLSGPRGASVAGAPDSSLLFFGEEVLPFLPSPAAKNELVCEVLSPHPSYKLLMVTSTVKVFNYSGLPLQICFLDSQLNPLLLPCAEARKARTETIYGASCAAPEGGSASSLSPRQTSFHQISCSHPELRVVPPWLQEKETWIEKQMARDVQAQIENVFLLDADATLATASPAPAFHSSTDTCSRGRDEDAVASRGRDEDAVASRGRDEDAVASRGRDEDAVASRGRDEDAVASRGRDEDAVASRGSADRKAETCAERGAEQGDDPRETRDLHRATYAYTFLLEDKHFMSVPQPAILGAGWCYLCFRPAAFAQKGEEDSNPRREQDGGLGTKNEVRHGGLSDRSRSSFQLSDSLETLA</sequence>
<reference evidence="2 3" key="1">
    <citation type="submission" date="2014-07" db="EMBL/GenBank/DDBJ databases">
        <authorList>
            <person name="Sibley D."/>
            <person name="Venepally P."/>
            <person name="Karamycheva S."/>
            <person name="Hadjithomas M."/>
            <person name="Khan A."/>
            <person name="Brunk B."/>
            <person name="Roos D."/>
            <person name="Caler E."/>
            <person name="Lorenzi H."/>
        </authorList>
    </citation>
    <scope>NUCLEOTIDE SEQUENCE [LARGE SCALE GENOMIC DNA]</scope>
    <source>
        <strain evidence="2 3">FOU</strain>
    </source>
</reference>
<dbReference type="VEuPathDB" id="ToxoDB:TGFOU_356980"/>
<gene>
    <name evidence="2" type="ORF">TGFOU_356980</name>
</gene>